<dbReference type="EMBL" id="AP022345">
    <property type="protein sequence ID" value="BBU68169.1"/>
    <property type="molecule type" value="Genomic_DNA"/>
</dbReference>
<dbReference type="OrthoDB" id="8066003at2"/>
<dbReference type="AlphaFoldDB" id="A0A679HVF1"/>
<protein>
    <submittedName>
        <fullName evidence="4">GntR family transcriptional regulator</fullName>
    </submittedName>
</protein>
<dbReference type="InterPro" id="IPR011711">
    <property type="entry name" value="GntR_C"/>
</dbReference>
<keyword evidence="2" id="KW-0238">DNA-binding</keyword>
<dbReference type="InterPro" id="IPR008920">
    <property type="entry name" value="TF_FadR/GntR_C"/>
</dbReference>
<evidence type="ECO:0000313" key="5">
    <source>
        <dbReference type="Proteomes" id="UP000463961"/>
    </source>
</evidence>
<accession>A0A679HVF1</accession>
<dbReference type="SUPFAM" id="SSF48008">
    <property type="entry name" value="GntR ligand-binding domain-like"/>
    <property type="match status" value="1"/>
</dbReference>
<organism evidence="4 5">
    <name type="scientific">Fluviibacter phosphoraccumulans</name>
    <dbReference type="NCBI Taxonomy" id="1751046"/>
    <lineage>
        <taxon>Bacteria</taxon>
        <taxon>Pseudomonadati</taxon>
        <taxon>Pseudomonadota</taxon>
        <taxon>Betaproteobacteria</taxon>
        <taxon>Rhodocyclales</taxon>
        <taxon>Fluviibacteraceae</taxon>
        <taxon>Fluviibacter</taxon>
    </lineage>
</organism>
<dbReference type="CDD" id="cd07377">
    <property type="entry name" value="WHTH_GntR"/>
    <property type="match status" value="1"/>
</dbReference>
<keyword evidence="5" id="KW-1185">Reference proteome</keyword>
<dbReference type="InterPro" id="IPR000524">
    <property type="entry name" value="Tscrpt_reg_HTH_GntR"/>
</dbReference>
<proteinExistence type="predicted"/>
<sequence length="241" mass="26867">MGATSAKPLKKSPRGVQQPIVSAALYQEVAGRLREEIFDHVLQPGEWIDELALVARYGISRTPLREALKVLAAEGLVTLKPRRGCYVAEISREDAAEIYPVLAMLEGRCAYEATRNLDDAAAERLQQCHDALEVAAAANEIRQFFEVNQEFHRIVQEQAGNRWLIQIINDLRKVLKLSRLNSLSRVGRLDSSLAEHRLILAAMLDRDAEGAEAAMRAHLLAGQHAIQKQMDEGAPRERSNT</sequence>
<evidence type="ECO:0000256" key="3">
    <source>
        <dbReference type="ARBA" id="ARBA00023163"/>
    </source>
</evidence>
<evidence type="ECO:0000256" key="2">
    <source>
        <dbReference type="ARBA" id="ARBA00023125"/>
    </source>
</evidence>
<dbReference type="InterPro" id="IPR036390">
    <property type="entry name" value="WH_DNA-bd_sf"/>
</dbReference>
<dbReference type="RefSeq" id="WP_162048895.1">
    <property type="nucleotide sequence ID" value="NZ_AP019011.1"/>
</dbReference>
<dbReference type="Pfam" id="PF07729">
    <property type="entry name" value="FCD"/>
    <property type="match status" value="1"/>
</dbReference>
<name>A0A679HVF1_9RHOO</name>
<keyword evidence="3" id="KW-0804">Transcription</keyword>
<dbReference type="SMART" id="SM00345">
    <property type="entry name" value="HTH_GNTR"/>
    <property type="match status" value="1"/>
</dbReference>
<dbReference type="SMART" id="SM00895">
    <property type="entry name" value="FCD"/>
    <property type="match status" value="1"/>
</dbReference>
<dbReference type="GO" id="GO:0003677">
    <property type="term" value="F:DNA binding"/>
    <property type="evidence" value="ECO:0007669"/>
    <property type="project" value="UniProtKB-KW"/>
</dbReference>
<dbReference type="PANTHER" id="PTHR43537:SF50">
    <property type="entry name" value="TRANSCRIPTIONAL REGULATORY PROTEIN"/>
    <property type="match status" value="1"/>
</dbReference>
<dbReference type="Gene3D" id="1.10.10.10">
    <property type="entry name" value="Winged helix-like DNA-binding domain superfamily/Winged helix DNA-binding domain"/>
    <property type="match status" value="1"/>
</dbReference>
<dbReference type="GO" id="GO:0003700">
    <property type="term" value="F:DNA-binding transcription factor activity"/>
    <property type="evidence" value="ECO:0007669"/>
    <property type="project" value="InterPro"/>
</dbReference>
<evidence type="ECO:0000256" key="1">
    <source>
        <dbReference type="ARBA" id="ARBA00023015"/>
    </source>
</evidence>
<dbReference type="PROSITE" id="PS50949">
    <property type="entry name" value="HTH_GNTR"/>
    <property type="match status" value="1"/>
</dbReference>
<dbReference type="Gene3D" id="1.20.120.530">
    <property type="entry name" value="GntR ligand-binding domain-like"/>
    <property type="match status" value="1"/>
</dbReference>
<dbReference type="SUPFAM" id="SSF46785">
    <property type="entry name" value="Winged helix' DNA-binding domain"/>
    <property type="match status" value="1"/>
</dbReference>
<dbReference type="PANTHER" id="PTHR43537">
    <property type="entry name" value="TRANSCRIPTIONAL REGULATOR, GNTR FAMILY"/>
    <property type="match status" value="1"/>
</dbReference>
<reference evidence="5" key="1">
    <citation type="submission" date="2020-01" db="EMBL/GenBank/DDBJ databases">
        <title>Phosphoaccumulans saitamaens gen. nov., sp. nov., a polyphosphate accumulating bacterium isolated from surface river water.</title>
        <authorList>
            <person name="Watanabe K."/>
            <person name="Suda W."/>
        </authorList>
    </citation>
    <scope>NUCLEOTIDE SEQUENCE [LARGE SCALE GENOMIC DNA]</scope>
    <source>
        <strain evidence="5">ICHIAU1</strain>
    </source>
</reference>
<dbReference type="PRINTS" id="PR00035">
    <property type="entry name" value="HTHGNTR"/>
</dbReference>
<keyword evidence="1" id="KW-0805">Transcription regulation</keyword>
<dbReference type="InterPro" id="IPR036388">
    <property type="entry name" value="WH-like_DNA-bd_sf"/>
</dbReference>
<dbReference type="Proteomes" id="UP000463961">
    <property type="component" value="Chromosome"/>
</dbReference>
<dbReference type="Pfam" id="PF00392">
    <property type="entry name" value="GntR"/>
    <property type="match status" value="1"/>
</dbReference>
<gene>
    <name evidence="4" type="primary">mdcY</name>
    <name evidence="4" type="ORF">ICHIAU1_04520</name>
</gene>
<evidence type="ECO:0000313" key="4">
    <source>
        <dbReference type="EMBL" id="BBU68169.1"/>
    </source>
</evidence>